<dbReference type="AlphaFoldDB" id="A0A6G4VDS3"/>
<evidence type="ECO:0000313" key="2">
    <source>
        <dbReference type="Proteomes" id="UP000472335"/>
    </source>
</evidence>
<reference evidence="1 2" key="1">
    <citation type="submission" date="2020-02" db="EMBL/GenBank/DDBJ databases">
        <title>Whole-genome analyses of novel actinobacteria.</title>
        <authorList>
            <person name="Sahin N."/>
            <person name="Gencbay T."/>
        </authorList>
    </citation>
    <scope>NUCLEOTIDE SEQUENCE [LARGE SCALE GENOMIC DNA]</scope>
    <source>
        <strain evidence="1 2">HC44</strain>
    </source>
</reference>
<proteinExistence type="predicted"/>
<name>A0A6G4VDS3_9ACTN</name>
<dbReference type="Proteomes" id="UP000472335">
    <property type="component" value="Unassembled WGS sequence"/>
</dbReference>
<protein>
    <recommendedName>
        <fullName evidence="3">Integrase</fullName>
    </recommendedName>
</protein>
<evidence type="ECO:0000313" key="1">
    <source>
        <dbReference type="EMBL" id="NGO12121.1"/>
    </source>
</evidence>
<keyword evidence="2" id="KW-1185">Reference proteome</keyword>
<comment type="caution">
    <text evidence="1">The sequence shown here is derived from an EMBL/GenBank/DDBJ whole genome shotgun (WGS) entry which is preliminary data.</text>
</comment>
<dbReference type="EMBL" id="JAAKZY010000128">
    <property type="protein sequence ID" value="NGO12121.1"/>
    <property type="molecule type" value="Genomic_DNA"/>
</dbReference>
<accession>A0A6G4VDS3</accession>
<evidence type="ECO:0008006" key="3">
    <source>
        <dbReference type="Google" id="ProtNLM"/>
    </source>
</evidence>
<dbReference type="RefSeq" id="WP_165264519.1">
    <property type="nucleotide sequence ID" value="NZ_JAAKZY010000128.1"/>
</dbReference>
<gene>
    <name evidence="1" type="ORF">G5C60_32085</name>
</gene>
<sequence length="727" mass="80728">MTPQPAFQPVASARFRDDEPVFGPGYRLVEGIRVPLFGDVEHWSGDCTGRPANQAPTRYRIHFAPEDPLITLQLKETAFAQFNPTHRILRQAAIYRSAEPVAFPTVKMCSQKLRVILRWGRKQGLPADPGRWAAADWQSFMDELATTVSDTTVANHLGAVRTLRELAGVITGVTPFDDPWDGRSAAEIGRQAVLNAAADDGTLATPAIPPQTWWPLIRAAWTYVHTFAPDILRWKDHFERLAADLGKGAEPCRKITRTTEEVDAQIASWLADPDNHIPVRAVDDGVGKAGSVIWSTLARIIWGVSNGDRFTSKAASGRARRRLVEEAAGQGRTMVMAGNRYWSLPIACTDAAQTLREDGSTRPWRTHITQTQLDVELRMLRAACYVFVTAMSLMRDSEVQEIQREAVTTYYGSPAIKSQKIKHDPKRPESCWWIIEPVAEAIAVAEQLSWHPTHLFASLKPPRGKKNRGGRGITASDDIDYFVERVNTNADAYGLEPIPDAHVRSHMFRRTMSVITGREPDSEVALGLQLKHAARRAMANCTTQAYAQMDTRWAKEFDQQLEHAAALRLVDLLKARRTGEKVAVGPGAERLHAGLDQVISAMDDNLVLRAQIADERAEAALLADQFPNLHLGTINHCMFDAPQAECQNELPADQRGRAPLIGACQPDRCRNSVITRAHAPIWIAEEDDLKARAKDPNLSPPGRETVLIRLTDVQRITRALQHEGVTA</sequence>
<organism evidence="1 2">
    <name type="scientific">Streptomyces scabichelini</name>
    <dbReference type="NCBI Taxonomy" id="2711217"/>
    <lineage>
        <taxon>Bacteria</taxon>
        <taxon>Bacillati</taxon>
        <taxon>Actinomycetota</taxon>
        <taxon>Actinomycetes</taxon>
        <taxon>Kitasatosporales</taxon>
        <taxon>Streptomycetaceae</taxon>
        <taxon>Streptomyces</taxon>
    </lineage>
</organism>